<feature type="chain" id="PRO_5044729241" evidence="4">
    <location>
        <begin position="31"/>
        <end position="838"/>
    </location>
</feature>
<evidence type="ECO:0000256" key="4">
    <source>
        <dbReference type="SAM" id="SignalP"/>
    </source>
</evidence>
<feature type="domain" description="Laminin G" evidence="5">
    <location>
        <begin position="413"/>
        <end position="592"/>
    </location>
</feature>
<keyword evidence="8" id="KW-1185">Reference proteome</keyword>
<proteinExistence type="predicted"/>
<feature type="domain" description="EGF-like" evidence="6">
    <location>
        <begin position="369"/>
        <end position="406"/>
    </location>
</feature>
<dbReference type="InterPro" id="IPR001791">
    <property type="entry name" value="Laminin_G"/>
</dbReference>
<name>C3YTC3_BRAFL</name>
<sequence length="838" mass="91205">MARRPHNFRPEPVLQIVLVSLLYCLQGVSAQGVEAEVWQSSGDWASGVDYGFYDSEGAFDAEGGGVAAEAVDDYAVIANADTLITRLAGQDTSDKVIPTVIVGVGEPMDDDIVFENEEASSLPQQPTTLATTTRNVERATPPPAPLTPVITCQELYCYGGGTCVFNAREGAMCHCPLGRQGYQCQEEVEVRYPSFQGQSFLSFPQLVASNMRFRISLEFKAESLDGLLMFSGKYRDGRGDFFSIALVNGRVQFRFNCGTGPANITTNSTVQLGKWHKLTVYRNRWNGWVSLDNKDTVHGRAKGLYHGITFRLPLYLGGVPDLGLVQEHTGVAEGFKGCVQKLIVNKERYNMRPQPYGKAVSGINVGECSEGVCNYVYCRNGGKCVAGSADSHLCLCPLGFTGTSCEQDLDLSIPFFNSSRSAYSAYPSLTTKFLSFIEIEVVFRPAARNGVLLYTALRTDGTGDFLSLVLDHGFLEFRFDCGTGPAIIRSAEPVTMGEWHRVVLSRTARDGLMTVDYNPPVSGTAEGGFSQISFITPLYVGGVADYEEVAKYSGVYEPFHGDIQKIIINDSPMDLISSAIVGVNVANADHPCVGDPCVNGGLCVPDHDFYSCNCPLGYHGMDCEKAKVAVVVTQFDDLLTYDLENPLAAPAPELKSPVTVPKFSGNSYMQYTGTQLMKRLSGNRNDFQIRIKTTTADGMILWSGSLPMGRHRDFISIGLEGGAVVLRYNLGSGEAQLSSNTTINDGRWHKIRARRDGPNAVLILDDLDPVPGTSPGRLKQLNTNSGLYLGGMNNIVMDTGRHYTRGIVGCISHVTLATDYHIRLYEEATAGQNIVECS</sequence>
<dbReference type="CDD" id="cd00110">
    <property type="entry name" value="LamG"/>
    <property type="match status" value="3"/>
</dbReference>
<reference evidence="9" key="3">
    <citation type="submission" date="2025-04" db="UniProtKB">
        <authorList>
            <consortium name="RefSeq"/>
        </authorList>
    </citation>
    <scope>IDENTIFICATION</scope>
    <source>
        <strain evidence="9">S238N-H82</strain>
        <tissue evidence="9">Testes</tissue>
    </source>
</reference>
<protein>
    <submittedName>
        <fullName evidence="9">Pikachurin-like isoform X1</fullName>
    </submittedName>
</protein>
<dbReference type="SMART" id="SM00282">
    <property type="entry name" value="LamG"/>
    <property type="match status" value="3"/>
</dbReference>
<reference evidence="8" key="2">
    <citation type="journal article" date="2020" name="Nat. Ecol. Evol.">
        <title>Deeply conserved synteny resolves early events in vertebrate evolution.</title>
        <authorList>
            <person name="Simakov O."/>
            <person name="Marletaz F."/>
            <person name="Yue J.X."/>
            <person name="O'Connell B."/>
            <person name="Jenkins J."/>
            <person name="Brandt A."/>
            <person name="Calef R."/>
            <person name="Tung C.H."/>
            <person name="Huang T.K."/>
            <person name="Schmutz J."/>
            <person name="Satoh N."/>
            <person name="Yu J.K."/>
            <person name="Putnam N.H."/>
            <person name="Green R.E."/>
            <person name="Rokhsar D.S."/>
        </authorList>
    </citation>
    <scope>NUCLEOTIDE SEQUENCE [LARGE SCALE GENOMIC DNA]</scope>
    <source>
        <strain evidence="8">S238N-H82</strain>
    </source>
</reference>
<feature type="signal peptide" evidence="4">
    <location>
        <begin position="1"/>
        <end position="30"/>
    </location>
</feature>
<dbReference type="GO" id="GO:0005509">
    <property type="term" value="F:calcium ion binding"/>
    <property type="evidence" value="ECO:0007669"/>
    <property type="project" value="InterPro"/>
</dbReference>
<dbReference type="PROSITE" id="PS50026">
    <property type="entry name" value="EGF_3"/>
    <property type="match status" value="3"/>
</dbReference>
<evidence type="ECO:0000313" key="8">
    <source>
        <dbReference type="Proteomes" id="UP000001554"/>
    </source>
</evidence>
<dbReference type="InterPro" id="IPR000742">
    <property type="entry name" value="EGF"/>
</dbReference>
<keyword evidence="4" id="KW-0732">Signal</keyword>
<dbReference type="InterPro" id="IPR050372">
    <property type="entry name" value="Neurexin-related_CASP"/>
</dbReference>
<accession>C3YTC3</accession>
<dbReference type="GO" id="GO:0016020">
    <property type="term" value="C:membrane"/>
    <property type="evidence" value="ECO:0007669"/>
    <property type="project" value="UniProtKB-SubCell"/>
</dbReference>
<reference evidence="7" key="1">
    <citation type="journal article" date="2008" name="Nature">
        <title>The amphioxus genome and the evolution of the chordate karyotype.</title>
        <authorList>
            <consortium name="US DOE Joint Genome Institute (JGI-PGF)"/>
            <person name="Putnam N.H."/>
            <person name="Butts T."/>
            <person name="Ferrier D.E.K."/>
            <person name="Furlong R.F."/>
            <person name="Hellsten U."/>
            <person name="Kawashima T."/>
            <person name="Robinson-Rechavi M."/>
            <person name="Shoguchi E."/>
            <person name="Terry A."/>
            <person name="Yu J.-K."/>
            <person name="Benito-Gutierrez E.L."/>
            <person name="Dubchak I."/>
            <person name="Garcia-Fernandez J."/>
            <person name="Gibson-Brown J.J."/>
            <person name="Grigoriev I.V."/>
            <person name="Horton A.C."/>
            <person name="de Jong P.J."/>
            <person name="Jurka J."/>
            <person name="Kapitonov V.V."/>
            <person name="Kohara Y."/>
            <person name="Kuroki Y."/>
            <person name="Lindquist E."/>
            <person name="Lucas S."/>
            <person name="Osoegawa K."/>
            <person name="Pennacchio L.A."/>
            <person name="Salamov A.A."/>
            <person name="Satou Y."/>
            <person name="Sauka-Spengler T."/>
            <person name="Schmutz J."/>
            <person name="Shin-I T."/>
            <person name="Toyoda A."/>
            <person name="Bronner-Fraser M."/>
            <person name="Fujiyama A."/>
            <person name="Holland L.Z."/>
            <person name="Holland P.W.H."/>
            <person name="Satoh N."/>
            <person name="Rokhsar D.S."/>
        </authorList>
    </citation>
    <scope>NUCLEOTIDE SEQUENCE [LARGE SCALE GENOMIC DNA]</scope>
    <source>
        <strain evidence="7">S238N-H82</strain>
        <tissue evidence="7">Testes</tissue>
    </source>
</reference>
<dbReference type="GeneID" id="118431892"/>
<dbReference type="EMBL" id="GG666551">
    <property type="protein sequence ID" value="EEN56490.1"/>
    <property type="molecule type" value="Genomic_DNA"/>
</dbReference>
<feature type="domain" description="EGF-like" evidence="6">
    <location>
        <begin position="148"/>
        <end position="185"/>
    </location>
</feature>
<feature type="disulfide bond" evidence="2">
    <location>
        <begin position="614"/>
        <end position="623"/>
    </location>
</feature>
<dbReference type="InterPro" id="IPR001881">
    <property type="entry name" value="EGF-like_Ca-bd_dom"/>
</dbReference>
<dbReference type="STRING" id="7739.C3YTC3"/>
<dbReference type="SUPFAM" id="SSF49899">
    <property type="entry name" value="Concanavalin A-like lectins/glucanases"/>
    <property type="match status" value="3"/>
</dbReference>
<dbReference type="AlphaFoldDB" id="C3YTC3"/>
<dbReference type="PROSITE" id="PS01186">
    <property type="entry name" value="EGF_2"/>
    <property type="match status" value="2"/>
</dbReference>
<evidence type="ECO:0000256" key="3">
    <source>
        <dbReference type="PROSITE-ProRule" id="PRU00122"/>
    </source>
</evidence>
<feature type="domain" description="EGF-like" evidence="6">
    <location>
        <begin position="588"/>
        <end position="624"/>
    </location>
</feature>
<dbReference type="Pfam" id="PF00054">
    <property type="entry name" value="Laminin_G_1"/>
    <property type="match status" value="2"/>
</dbReference>
<dbReference type="RefSeq" id="XP_035699208.1">
    <property type="nucleotide sequence ID" value="XM_035843315.1"/>
</dbReference>
<dbReference type="PROSITE" id="PS00022">
    <property type="entry name" value="EGF_1"/>
    <property type="match status" value="3"/>
</dbReference>
<dbReference type="Gene3D" id="2.10.25.10">
    <property type="entry name" value="Laminin"/>
    <property type="match status" value="2"/>
</dbReference>
<dbReference type="PROSITE" id="PS50025">
    <property type="entry name" value="LAM_G_DOMAIN"/>
    <property type="match status" value="3"/>
</dbReference>
<feature type="disulfide bond" evidence="3">
    <location>
        <begin position="810"/>
        <end position="837"/>
    </location>
</feature>
<dbReference type="InParanoid" id="C3YTC3"/>
<keyword evidence="2" id="KW-0245">EGF-like domain</keyword>
<dbReference type="FunFam" id="2.60.120.200:FF:000034">
    <property type="entry name" value="pikachurin isoform X1"/>
    <property type="match status" value="1"/>
</dbReference>
<dbReference type="Pfam" id="PF02210">
    <property type="entry name" value="Laminin_G_2"/>
    <property type="match status" value="1"/>
</dbReference>
<dbReference type="InterPro" id="IPR013320">
    <property type="entry name" value="ConA-like_dom_sf"/>
</dbReference>
<dbReference type="OrthoDB" id="10014052at2759"/>
<dbReference type="OMA" id="AHKSMQV"/>
<feature type="domain" description="Laminin G" evidence="5">
    <location>
        <begin position="190"/>
        <end position="368"/>
    </location>
</feature>
<evidence type="ECO:0000259" key="6">
    <source>
        <dbReference type="PROSITE" id="PS50026"/>
    </source>
</evidence>
<dbReference type="eggNOG" id="KOG3509">
    <property type="taxonomic scope" value="Eukaryota"/>
</dbReference>
<keyword evidence="1 2" id="KW-1015">Disulfide bond</keyword>
<dbReference type="SMART" id="SM00179">
    <property type="entry name" value="EGF_CA"/>
    <property type="match status" value="2"/>
</dbReference>
<dbReference type="KEGG" id="bfo:118431892"/>
<evidence type="ECO:0000313" key="9">
    <source>
        <dbReference type="RefSeq" id="XP_035699208.1"/>
    </source>
</evidence>
<dbReference type="PANTHER" id="PTHR15036">
    <property type="entry name" value="PIKACHURIN-LIKE PROTEIN"/>
    <property type="match status" value="1"/>
</dbReference>
<dbReference type="SMART" id="SM00181">
    <property type="entry name" value="EGF"/>
    <property type="match status" value="3"/>
</dbReference>
<feature type="domain" description="Laminin G" evidence="5">
    <location>
        <begin position="658"/>
        <end position="837"/>
    </location>
</feature>
<organism>
    <name type="scientific">Branchiostoma floridae</name>
    <name type="common">Florida lancelet</name>
    <name type="synonym">Amphioxus</name>
    <dbReference type="NCBI Taxonomy" id="7739"/>
    <lineage>
        <taxon>Eukaryota</taxon>
        <taxon>Metazoa</taxon>
        <taxon>Chordata</taxon>
        <taxon>Cephalochordata</taxon>
        <taxon>Leptocardii</taxon>
        <taxon>Amphioxiformes</taxon>
        <taxon>Branchiostomatidae</taxon>
        <taxon>Branchiostoma</taxon>
    </lineage>
</organism>
<dbReference type="PANTHER" id="PTHR15036:SF85">
    <property type="entry name" value="SP2353, ISOFORM A"/>
    <property type="match status" value="1"/>
</dbReference>
<evidence type="ECO:0000256" key="1">
    <source>
        <dbReference type="ARBA" id="ARBA00023157"/>
    </source>
</evidence>
<gene>
    <name evidence="9" type="primary">LOC118431892</name>
    <name evidence="7" type="ORF">BRAFLDRAFT_70146</name>
</gene>
<dbReference type="Proteomes" id="UP000001554">
    <property type="component" value="Chromosome 15"/>
</dbReference>
<feature type="disulfide bond" evidence="2">
    <location>
        <begin position="396"/>
        <end position="405"/>
    </location>
</feature>
<evidence type="ECO:0000259" key="5">
    <source>
        <dbReference type="PROSITE" id="PS50025"/>
    </source>
</evidence>
<evidence type="ECO:0000256" key="2">
    <source>
        <dbReference type="PROSITE-ProRule" id="PRU00076"/>
    </source>
</evidence>
<dbReference type="Gene3D" id="2.60.120.200">
    <property type="match status" value="3"/>
</dbReference>
<dbReference type="GO" id="GO:0005604">
    <property type="term" value="C:basement membrane"/>
    <property type="evidence" value="ECO:0007669"/>
    <property type="project" value="UniProtKB-ARBA"/>
</dbReference>
<comment type="caution">
    <text evidence="2">Lacks conserved residue(s) required for the propagation of feature annotation.</text>
</comment>
<evidence type="ECO:0000313" key="7">
    <source>
        <dbReference type="EMBL" id="EEN56490.1"/>
    </source>
</evidence>
<dbReference type="CDD" id="cd00054">
    <property type="entry name" value="EGF_CA"/>
    <property type="match status" value="2"/>
</dbReference>
<feature type="disulfide bond" evidence="2">
    <location>
        <begin position="175"/>
        <end position="184"/>
    </location>
</feature>
<dbReference type="FunFam" id="2.60.120.200:FF:000224">
    <property type="entry name" value="SP2353, isoform A"/>
    <property type="match status" value="1"/>
</dbReference>